<evidence type="ECO:0000313" key="2">
    <source>
        <dbReference type="EMBL" id="CAL8112114.1"/>
    </source>
</evidence>
<accession>A0ABP1QVC8</accession>
<keyword evidence="3" id="KW-1185">Reference proteome</keyword>
<feature type="transmembrane region" description="Helical" evidence="1">
    <location>
        <begin position="45"/>
        <end position="62"/>
    </location>
</feature>
<sequence>MGFGEAFINMQLVYQRIFDSPWIYNAQERKLTVNPKLKTPWKMPTWHLIKIVIYIANLYFILRFRRISKTYKTGTLNPEDIVFVITALAITTQTWVTMYAMEQKPKGFVYSVTQTLQAGDVTHLGWPNSRRHPDIPELIGYGIAIVFCNFPLMAALYPLLRDQDPLNVELKDILPSVPRRLLAVVLYVPLVFVGGTICSQFLLMVLTVVQNLALETDKNYKLSMGKSMHKTPNWVERLVRNILKFGFTNLETRHPKISRVQPLTPELPGLEESVSINIPVEAEIEPPEPCGNDMSLNKCFQIRRKRHITIYMMINMSNSIAEADIYLGCYPLFDTFSVSICVLTIDQHY</sequence>
<gene>
    <name evidence="2" type="ORF">ODALV1_LOCUS15491</name>
</gene>
<protein>
    <submittedName>
        <fullName evidence="2">Uncharacterized protein</fullName>
    </submittedName>
</protein>
<feature type="transmembrane region" description="Helical" evidence="1">
    <location>
        <begin position="82"/>
        <end position="101"/>
    </location>
</feature>
<dbReference type="Proteomes" id="UP001642540">
    <property type="component" value="Unassembled WGS sequence"/>
</dbReference>
<comment type="caution">
    <text evidence="2">The sequence shown here is derived from an EMBL/GenBank/DDBJ whole genome shotgun (WGS) entry which is preliminary data.</text>
</comment>
<keyword evidence="1" id="KW-0812">Transmembrane</keyword>
<evidence type="ECO:0000313" key="3">
    <source>
        <dbReference type="Proteomes" id="UP001642540"/>
    </source>
</evidence>
<dbReference type="EMBL" id="CAXLJM020000048">
    <property type="protein sequence ID" value="CAL8112114.1"/>
    <property type="molecule type" value="Genomic_DNA"/>
</dbReference>
<reference evidence="2 3" key="1">
    <citation type="submission" date="2024-08" db="EMBL/GenBank/DDBJ databases">
        <authorList>
            <person name="Cucini C."/>
            <person name="Frati F."/>
        </authorList>
    </citation>
    <scope>NUCLEOTIDE SEQUENCE [LARGE SCALE GENOMIC DNA]</scope>
</reference>
<evidence type="ECO:0000256" key="1">
    <source>
        <dbReference type="SAM" id="Phobius"/>
    </source>
</evidence>
<name>A0ABP1QVC8_9HEXA</name>
<feature type="transmembrane region" description="Helical" evidence="1">
    <location>
        <begin position="138"/>
        <end position="160"/>
    </location>
</feature>
<feature type="transmembrane region" description="Helical" evidence="1">
    <location>
        <begin position="181"/>
        <end position="209"/>
    </location>
</feature>
<organism evidence="2 3">
    <name type="scientific">Orchesella dallaii</name>
    <dbReference type="NCBI Taxonomy" id="48710"/>
    <lineage>
        <taxon>Eukaryota</taxon>
        <taxon>Metazoa</taxon>
        <taxon>Ecdysozoa</taxon>
        <taxon>Arthropoda</taxon>
        <taxon>Hexapoda</taxon>
        <taxon>Collembola</taxon>
        <taxon>Entomobryomorpha</taxon>
        <taxon>Entomobryoidea</taxon>
        <taxon>Orchesellidae</taxon>
        <taxon>Orchesellinae</taxon>
        <taxon>Orchesella</taxon>
    </lineage>
</organism>
<proteinExistence type="predicted"/>
<keyword evidence="1" id="KW-0472">Membrane</keyword>
<keyword evidence="1" id="KW-1133">Transmembrane helix</keyword>